<dbReference type="EMBL" id="OV170228">
    <property type="protein sequence ID" value="CAH0730525.1"/>
    <property type="molecule type" value="Genomic_DNA"/>
</dbReference>
<reference evidence="1" key="1">
    <citation type="submission" date="2021-12" db="EMBL/GenBank/DDBJ databases">
        <authorList>
            <person name="Martin H S."/>
        </authorList>
    </citation>
    <scope>NUCLEOTIDE SEQUENCE</scope>
</reference>
<organism evidence="1 2">
    <name type="scientific">Brenthis ino</name>
    <name type="common">lesser marbled fritillary</name>
    <dbReference type="NCBI Taxonomy" id="405034"/>
    <lineage>
        <taxon>Eukaryota</taxon>
        <taxon>Metazoa</taxon>
        <taxon>Ecdysozoa</taxon>
        <taxon>Arthropoda</taxon>
        <taxon>Hexapoda</taxon>
        <taxon>Insecta</taxon>
        <taxon>Pterygota</taxon>
        <taxon>Neoptera</taxon>
        <taxon>Endopterygota</taxon>
        <taxon>Lepidoptera</taxon>
        <taxon>Glossata</taxon>
        <taxon>Ditrysia</taxon>
        <taxon>Papilionoidea</taxon>
        <taxon>Nymphalidae</taxon>
        <taxon>Heliconiinae</taxon>
        <taxon>Argynnini</taxon>
        <taxon>Brenthis</taxon>
    </lineage>
</organism>
<evidence type="ECO:0008006" key="3">
    <source>
        <dbReference type="Google" id="ProtNLM"/>
    </source>
</evidence>
<name>A0A8J9VYE5_9NEOP</name>
<accession>A0A8J9VYE5</accession>
<dbReference type="SUPFAM" id="SSF53098">
    <property type="entry name" value="Ribonuclease H-like"/>
    <property type="match status" value="1"/>
</dbReference>
<dbReference type="Proteomes" id="UP000838878">
    <property type="component" value="Chromosome 8"/>
</dbReference>
<proteinExistence type="predicted"/>
<sequence length="374" mass="43214">MSNVEHSRKIKNKKLAKPIHSFFKKPHVNCPHENSVAELELKLCSFMAEHNILFQTMDHLSEIIKSIPDSKIASDIKLKRTKCTGVIKNVIGECHKSDLKTLLKTTKFSVLVDESTDISSVKTMCIVVRLYDPETHKISRLLWELRPLFEKNDFDAANQGATGEAIYKSIIRSFQDENVPTENIIGFASDGASVLMGQHNSVASRFISNNPGIIIIKCICHSLHLCASEACKKLPRRNVYGFFKHSSKRQSEFIEFQAFTNTKVHKLLHPSQTRWLSLLAVVNRLLEQWESLKLFFTRELDERIVSAEHTFNDLNDPFMKLYFIFLQWVLPKFVNLNEYFQKKRRRNNRTQQKKESNLSRASVVLHGTKLCCYK</sequence>
<keyword evidence="2" id="KW-1185">Reference proteome</keyword>
<dbReference type="AlphaFoldDB" id="A0A8J9VYE5"/>
<protein>
    <recommendedName>
        <fullName evidence="3">DUF4371 domain-containing protein</fullName>
    </recommendedName>
</protein>
<feature type="non-terminal residue" evidence="1">
    <location>
        <position position="374"/>
    </location>
</feature>
<dbReference type="OrthoDB" id="6159421at2759"/>
<gene>
    <name evidence="1" type="ORF">BINO364_LOCUS15500</name>
</gene>
<dbReference type="PANTHER" id="PTHR37162">
    <property type="entry name" value="HAT FAMILY DIMERISATION DOMAINCONTAINING PROTEIN-RELATED"/>
    <property type="match status" value="1"/>
</dbReference>
<dbReference type="InterPro" id="IPR012337">
    <property type="entry name" value="RNaseH-like_sf"/>
</dbReference>
<evidence type="ECO:0000313" key="2">
    <source>
        <dbReference type="Proteomes" id="UP000838878"/>
    </source>
</evidence>
<evidence type="ECO:0000313" key="1">
    <source>
        <dbReference type="EMBL" id="CAH0730525.1"/>
    </source>
</evidence>
<dbReference type="PANTHER" id="PTHR37162:SF1">
    <property type="entry name" value="BED-TYPE DOMAIN-CONTAINING PROTEIN"/>
    <property type="match status" value="1"/>
</dbReference>